<gene>
    <name evidence="1" type="ORF">XOC_0392</name>
</gene>
<dbReference type="EMBL" id="CP003057">
    <property type="protein sequence ID" value="AEQ94629.1"/>
    <property type="molecule type" value="Genomic_DNA"/>
</dbReference>
<evidence type="ECO:0000313" key="1">
    <source>
        <dbReference type="EMBL" id="AEQ94629.1"/>
    </source>
</evidence>
<dbReference type="HOGENOM" id="CLU_177111_0_0_6"/>
<dbReference type="GeneID" id="77339277"/>
<organism evidence="1 2">
    <name type="scientific">Xanthomonas oryzae pv. oryzicola (strain BLS256)</name>
    <dbReference type="NCBI Taxonomy" id="383407"/>
    <lineage>
        <taxon>Bacteria</taxon>
        <taxon>Pseudomonadati</taxon>
        <taxon>Pseudomonadota</taxon>
        <taxon>Gammaproteobacteria</taxon>
        <taxon>Lysobacterales</taxon>
        <taxon>Lysobacteraceae</taxon>
        <taxon>Xanthomonas</taxon>
    </lineage>
</organism>
<dbReference type="Proteomes" id="UP000008851">
    <property type="component" value="Chromosome"/>
</dbReference>
<proteinExistence type="predicted"/>
<sequence length="74" mass="8360">MIASLGFNAPGDNEGIWLQSDFQVKTFDTKRRILRLIYTGADPHVPPFTFVVLADKSPLTVNDKQINSSFSWDM</sequence>
<reference evidence="1 2" key="1">
    <citation type="journal article" date="2011" name="J. Bacteriol.">
        <title>Two new complete genome sequences offer insight into host and tissue specificity of plant pathogenic Xanthomonas spp.</title>
        <authorList>
            <person name="Bogdanove A.J."/>
            <person name="Koebnik R."/>
            <person name="Lu H."/>
            <person name="Furutani A."/>
            <person name="Angiuoli S.V."/>
            <person name="Patil P.B."/>
            <person name="Van Sluys M.A."/>
            <person name="Ryan R.P."/>
            <person name="Meyer D.F."/>
            <person name="Han S.W."/>
            <person name="Aparna G."/>
            <person name="Rajaram M."/>
            <person name="Delcher A.L."/>
            <person name="Phillippy A.M."/>
            <person name="Puiu D."/>
            <person name="Schatz M.C."/>
            <person name="Shumway M."/>
            <person name="Sommer D.D."/>
            <person name="Trapnell C."/>
            <person name="Benahmed F."/>
            <person name="Dimitrov G."/>
            <person name="Madupu R."/>
            <person name="Radune D."/>
            <person name="Sullivan S."/>
            <person name="Jha G."/>
            <person name="Ishihara H."/>
            <person name="Lee S.W."/>
            <person name="Pandey A."/>
            <person name="Sharma V."/>
            <person name="Sriariyanun M."/>
            <person name="Szurek B."/>
            <person name="Vera-Cruz C.M."/>
            <person name="Dorman K.S."/>
            <person name="Ronald P.C."/>
            <person name="Verdier V."/>
            <person name="Dow J.M."/>
            <person name="Sonti R.V."/>
            <person name="Tsuge S."/>
            <person name="Brendel V.P."/>
            <person name="Rabinowicz P.D."/>
            <person name="Leach J.E."/>
            <person name="White F.F."/>
            <person name="Salzberg S.L."/>
        </authorList>
    </citation>
    <scope>NUCLEOTIDE SEQUENCE [LARGE SCALE GENOMIC DNA]</scope>
    <source>
        <strain evidence="1 2">BLS256</strain>
    </source>
</reference>
<dbReference type="KEGG" id="xor:XOC_0392"/>
<protein>
    <submittedName>
        <fullName evidence="1">Putative secreted protein</fullName>
    </submittedName>
</protein>
<evidence type="ECO:0000313" key="2">
    <source>
        <dbReference type="Proteomes" id="UP000008851"/>
    </source>
</evidence>
<accession>G7TLK2</accession>
<dbReference type="AlphaFoldDB" id="G7TLK2"/>
<name>G7TLK2_XANOB</name>
<dbReference type="RefSeq" id="WP_014501593.1">
    <property type="nucleotide sequence ID" value="NC_017267.2"/>
</dbReference>